<dbReference type="RefSeq" id="WP_379906244.1">
    <property type="nucleotide sequence ID" value="NZ_JBHRTR010000049.1"/>
</dbReference>
<dbReference type="EMBL" id="JBHRTR010000049">
    <property type="protein sequence ID" value="MFC3230788.1"/>
    <property type="molecule type" value="Genomic_DNA"/>
</dbReference>
<keyword evidence="2" id="KW-1185">Reference proteome</keyword>
<evidence type="ECO:0000313" key="2">
    <source>
        <dbReference type="Proteomes" id="UP001595528"/>
    </source>
</evidence>
<accession>A0ABV7L8U5</accession>
<gene>
    <name evidence="1" type="ORF">ACFOGJ_26325</name>
</gene>
<reference evidence="2" key="1">
    <citation type="journal article" date="2019" name="Int. J. Syst. Evol. Microbiol.">
        <title>The Global Catalogue of Microorganisms (GCM) 10K type strain sequencing project: providing services to taxonomists for standard genome sequencing and annotation.</title>
        <authorList>
            <consortium name="The Broad Institute Genomics Platform"/>
            <consortium name="The Broad Institute Genome Sequencing Center for Infectious Disease"/>
            <person name="Wu L."/>
            <person name="Ma J."/>
        </authorList>
    </citation>
    <scope>NUCLEOTIDE SEQUENCE [LARGE SCALE GENOMIC DNA]</scope>
    <source>
        <strain evidence="2">KCTC 42964</strain>
    </source>
</reference>
<proteinExistence type="predicted"/>
<comment type="caution">
    <text evidence="1">The sequence shown here is derived from an EMBL/GenBank/DDBJ whole genome shotgun (WGS) entry which is preliminary data.</text>
</comment>
<dbReference type="Proteomes" id="UP001595528">
    <property type="component" value="Unassembled WGS sequence"/>
</dbReference>
<name>A0ABV7L8U5_9PROT</name>
<organism evidence="1 2">
    <name type="scientific">Marinibaculum pumilum</name>
    <dbReference type="NCBI Taxonomy" id="1766165"/>
    <lineage>
        <taxon>Bacteria</taxon>
        <taxon>Pseudomonadati</taxon>
        <taxon>Pseudomonadota</taxon>
        <taxon>Alphaproteobacteria</taxon>
        <taxon>Rhodospirillales</taxon>
        <taxon>Rhodospirillaceae</taxon>
        <taxon>Marinibaculum</taxon>
    </lineage>
</organism>
<protein>
    <submittedName>
        <fullName evidence="1">Uncharacterized protein</fullName>
    </submittedName>
</protein>
<sequence length="76" mass="8144">MQRDLSATWILAAVGAGFLVLATLAEAWCGEIGATAAVGEGEVVYVPNQTFQVFGDPSGRYQTHVRGMVPVYIDRD</sequence>
<evidence type="ECO:0000313" key="1">
    <source>
        <dbReference type="EMBL" id="MFC3230788.1"/>
    </source>
</evidence>